<dbReference type="Proteomes" id="UP000377595">
    <property type="component" value="Unassembled WGS sequence"/>
</dbReference>
<organism evidence="1 2">
    <name type="scientific">Acrocarpospora pleiomorpha</name>
    <dbReference type="NCBI Taxonomy" id="90975"/>
    <lineage>
        <taxon>Bacteria</taxon>
        <taxon>Bacillati</taxon>
        <taxon>Actinomycetota</taxon>
        <taxon>Actinomycetes</taxon>
        <taxon>Streptosporangiales</taxon>
        <taxon>Streptosporangiaceae</taxon>
        <taxon>Acrocarpospora</taxon>
    </lineage>
</organism>
<comment type="caution">
    <text evidence="1">The sequence shown here is derived from an EMBL/GenBank/DDBJ whole genome shotgun (WGS) entry which is preliminary data.</text>
</comment>
<dbReference type="AlphaFoldDB" id="A0A5M3Y2C7"/>
<proteinExistence type="predicted"/>
<sequence length="56" mass="6293">MRRLPLVQAALAYAQLRDRMRNGRVGRALTHTILARWGLTRSAILPISLVLLTHAC</sequence>
<protein>
    <submittedName>
        <fullName evidence="1">Uncharacterized protein</fullName>
    </submittedName>
</protein>
<accession>A0A5M3Y2C7</accession>
<evidence type="ECO:0000313" key="1">
    <source>
        <dbReference type="EMBL" id="GES27430.1"/>
    </source>
</evidence>
<keyword evidence="2" id="KW-1185">Reference proteome</keyword>
<dbReference type="EMBL" id="BLAF01000131">
    <property type="protein sequence ID" value="GES27430.1"/>
    <property type="molecule type" value="Genomic_DNA"/>
</dbReference>
<reference evidence="1 2" key="1">
    <citation type="submission" date="2019-10" db="EMBL/GenBank/DDBJ databases">
        <title>Whole genome shotgun sequence of Acrocarpospora pleiomorpha NBRC 16267.</title>
        <authorList>
            <person name="Ichikawa N."/>
            <person name="Kimura A."/>
            <person name="Kitahashi Y."/>
            <person name="Komaki H."/>
            <person name="Oguchi A."/>
        </authorList>
    </citation>
    <scope>NUCLEOTIDE SEQUENCE [LARGE SCALE GENOMIC DNA]</scope>
    <source>
        <strain evidence="1 2">NBRC 16267</strain>
    </source>
</reference>
<gene>
    <name evidence="1" type="ORF">Aple_103300</name>
</gene>
<evidence type="ECO:0000313" key="2">
    <source>
        <dbReference type="Proteomes" id="UP000377595"/>
    </source>
</evidence>
<name>A0A5M3Y2C7_9ACTN</name>